<proteinExistence type="inferred from homology"/>
<gene>
    <name evidence="9" type="primary">hypB</name>
    <name evidence="9" type="ORF">HY768_02500</name>
</gene>
<dbReference type="CDD" id="cd05390">
    <property type="entry name" value="HypB"/>
    <property type="match status" value="1"/>
</dbReference>
<dbReference type="Proteomes" id="UP000736328">
    <property type="component" value="Unassembled WGS sequence"/>
</dbReference>
<dbReference type="AlphaFoldDB" id="A0A933I9B8"/>
<dbReference type="NCBIfam" id="TIGR00073">
    <property type="entry name" value="hypB"/>
    <property type="match status" value="1"/>
</dbReference>
<dbReference type="PIRSF" id="PIRSF005624">
    <property type="entry name" value="Ni-bind_GTPase"/>
    <property type="match status" value="1"/>
</dbReference>
<dbReference type="GO" id="GO:0008270">
    <property type="term" value="F:zinc ion binding"/>
    <property type="evidence" value="ECO:0007669"/>
    <property type="project" value="TreeGrafter"/>
</dbReference>
<dbReference type="GO" id="GO:0003924">
    <property type="term" value="F:GTPase activity"/>
    <property type="evidence" value="ECO:0007669"/>
    <property type="project" value="InterPro"/>
</dbReference>
<evidence type="ECO:0000313" key="9">
    <source>
        <dbReference type="EMBL" id="MBI4726089.1"/>
    </source>
</evidence>
<feature type="domain" description="CobW/HypB/UreG nucleotide-binding" evidence="8">
    <location>
        <begin position="34"/>
        <end position="193"/>
    </location>
</feature>
<dbReference type="SUPFAM" id="SSF52540">
    <property type="entry name" value="P-loop containing nucleoside triphosphate hydrolases"/>
    <property type="match status" value="1"/>
</dbReference>
<keyword evidence="3" id="KW-0479">Metal-binding</keyword>
<keyword evidence="7" id="KW-0342">GTP-binding</keyword>
<dbReference type="PANTHER" id="PTHR30134">
    <property type="entry name" value="HYDROGENASE PROTEIN ASSEMBLY PROTEIN, NICKEL CHAPERONE"/>
    <property type="match status" value="1"/>
</dbReference>
<keyword evidence="2" id="KW-0533">Nickel</keyword>
<evidence type="ECO:0000256" key="3">
    <source>
        <dbReference type="ARBA" id="ARBA00022723"/>
    </source>
</evidence>
<accession>A0A933I9B8</accession>
<comment type="similarity">
    <text evidence="1">Belongs to the SIMIBI class G3E GTPase family. HypB/HupM subfamily.</text>
</comment>
<name>A0A933I9B8_UNCT6</name>
<sequence length="218" mass="24044">MAEIKILKNIMDENLSQAAKNRQWFRSRKILVLNLIASPGAGKTTFLEQTIKGLTPNFKLAAIEGDITGDHDAKRIEALGVPVVQINTEGGCHLDAHMIDSVLSSLDLSGLNFLFIENVGNLVCPAEFDLGEDLKVVVLSTPEGHDKPAKYPLIFSEAQAVIINKIDLLQAVDFDLIIAERDIRRLNPNVPIFRLSCKTGEGLDKWLQWLETQGTDNG</sequence>
<dbReference type="GO" id="GO:0016151">
    <property type="term" value="F:nickel cation binding"/>
    <property type="evidence" value="ECO:0007669"/>
    <property type="project" value="InterPro"/>
</dbReference>
<dbReference type="Gene3D" id="3.40.50.300">
    <property type="entry name" value="P-loop containing nucleotide triphosphate hydrolases"/>
    <property type="match status" value="1"/>
</dbReference>
<dbReference type="InterPro" id="IPR003495">
    <property type="entry name" value="CobW/HypB/UreG_nucleotide-bd"/>
</dbReference>
<evidence type="ECO:0000256" key="1">
    <source>
        <dbReference type="ARBA" id="ARBA00006211"/>
    </source>
</evidence>
<comment type="caution">
    <text evidence="9">The sequence shown here is derived from an EMBL/GenBank/DDBJ whole genome shotgun (WGS) entry which is preliminary data.</text>
</comment>
<dbReference type="GO" id="GO:0005525">
    <property type="term" value="F:GTP binding"/>
    <property type="evidence" value="ECO:0007669"/>
    <property type="project" value="UniProtKB-KW"/>
</dbReference>
<evidence type="ECO:0000259" key="8">
    <source>
        <dbReference type="Pfam" id="PF02492"/>
    </source>
</evidence>
<dbReference type="EMBL" id="JACQXR010000031">
    <property type="protein sequence ID" value="MBI4726089.1"/>
    <property type="molecule type" value="Genomic_DNA"/>
</dbReference>
<organism evidence="9 10">
    <name type="scientific">candidate division TA06 bacterium</name>
    <dbReference type="NCBI Taxonomy" id="2250710"/>
    <lineage>
        <taxon>Bacteria</taxon>
        <taxon>Bacteria division TA06</taxon>
    </lineage>
</organism>
<evidence type="ECO:0000256" key="6">
    <source>
        <dbReference type="ARBA" id="ARBA00022833"/>
    </source>
</evidence>
<dbReference type="InterPro" id="IPR004392">
    <property type="entry name" value="Hyd_mat_HypB"/>
</dbReference>
<dbReference type="PANTHER" id="PTHR30134:SF2">
    <property type="entry name" value="HYDROGENASE MATURATION FACTOR HYPB"/>
    <property type="match status" value="1"/>
</dbReference>
<keyword evidence="6" id="KW-0862">Zinc</keyword>
<evidence type="ECO:0000256" key="2">
    <source>
        <dbReference type="ARBA" id="ARBA00022596"/>
    </source>
</evidence>
<evidence type="ECO:0000256" key="7">
    <source>
        <dbReference type="ARBA" id="ARBA00023134"/>
    </source>
</evidence>
<evidence type="ECO:0000256" key="5">
    <source>
        <dbReference type="ARBA" id="ARBA00022801"/>
    </source>
</evidence>
<dbReference type="Pfam" id="PF02492">
    <property type="entry name" value="cobW"/>
    <property type="match status" value="1"/>
</dbReference>
<dbReference type="InterPro" id="IPR027417">
    <property type="entry name" value="P-loop_NTPase"/>
</dbReference>
<evidence type="ECO:0000313" key="10">
    <source>
        <dbReference type="Proteomes" id="UP000736328"/>
    </source>
</evidence>
<keyword evidence="5" id="KW-0378">Hydrolase</keyword>
<protein>
    <submittedName>
        <fullName evidence="9">Hydrogenase nickel incorporation protein HypB</fullName>
    </submittedName>
</protein>
<evidence type="ECO:0000256" key="4">
    <source>
        <dbReference type="ARBA" id="ARBA00022741"/>
    </source>
</evidence>
<keyword evidence="4" id="KW-0547">Nucleotide-binding</keyword>
<dbReference type="GO" id="GO:0051604">
    <property type="term" value="P:protein maturation"/>
    <property type="evidence" value="ECO:0007669"/>
    <property type="project" value="InterPro"/>
</dbReference>
<reference evidence="9" key="1">
    <citation type="submission" date="2020-07" db="EMBL/GenBank/DDBJ databases">
        <title>Huge and variable diversity of episymbiotic CPR bacteria and DPANN archaea in groundwater ecosystems.</title>
        <authorList>
            <person name="He C.Y."/>
            <person name="Keren R."/>
            <person name="Whittaker M."/>
            <person name="Farag I.F."/>
            <person name="Doudna J."/>
            <person name="Cate J.H.D."/>
            <person name="Banfield J.F."/>
        </authorList>
    </citation>
    <scope>NUCLEOTIDE SEQUENCE</scope>
    <source>
        <strain evidence="9">NC_groundwater_1520_Pr4_B-0.1um_53_5</strain>
    </source>
</reference>